<evidence type="ECO:0000256" key="5">
    <source>
        <dbReference type="ARBA" id="ARBA00025050"/>
    </source>
</evidence>
<dbReference type="InterPro" id="IPR036191">
    <property type="entry name" value="RRF_sf"/>
</dbReference>
<gene>
    <name evidence="6" type="primary">frr</name>
    <name evidence="9" type="ORF">C1949_02825</name>
</gene>
<dbReference type="EMBL" id="PPSK01000002">
    <property type="protein sequence ID" value="POB05640.1"/>
    <property type="molecule type" value="Genomic_DNA"/>
</dbReference>
<accession>A0A2P4EYU5</accession>
<evidence type="ECO:0000256" key="2">
    <source>
        <dbReference type="ARBA" id="ARBA00005912"/>
    </source>
</evidence>
<keyword evidence="10" id="KW-1185">Reference proteome</keyword>
<evidence type="ECO:0000313" key="9">
    <source>
        <dbReference type="EMBL" id="POB05640.1"/>
    </source>
</evidence>
<dbReference type="InterPro" id="IPR023584">
    <property type="entry name" value="Ribosome_recyc_fac_dom"/>
</dbReference>
<reference evidence="9 10" key="1">
    <citation type="submission" date="2018-01" db="EMBL/GenBank/DDBJ databases">
        <title>Draft genome of the type strain Pseudomonas oceani DSM 100277 isolated from the deep water in Okinawa trough, northwestern Pacific Ocean.</title>
        <authorList>
            <person name="Gomila M."/>
            <person name="Mulet M."/>
            <person name="Garcia-Valdes E."/>
            <person name="Lalucat J."/>
        </authorList>
    </citation>
    <scope>NUCLEOTIDE SEQUENCE [LARGE SCALE GENOMIC DNA]</scope>
    <source>
        <strain evidence="9 10">DSM 100277</strain>
    </source>
</reference>
<dbReference type="OrthoDB" id="9804006at2"/>
<dbReference type="PANTHER" id="PTHR20982:SF3">
    <property type="entry name" value="MITOCHONDRIAL RIBOSOME RECYCLING FACTOR PSEUDO 1"/>
    <property type="match status" value="1"/>
</dbReference>
<dbReference type="PANTHER" id="PTHR20982">
    <property type="entry name" value="RIBOSOME RECYCLING FACTOR"/>
    <property type="match status" value="1"/>
</dbReference>
<dbReference type="Proteomes" id="UP000243451">
    <property type="component" value="Unassembled WGS sequence"/>
</dbReference>
<sequence>MINEIKQDAQERMKKSVEALEHAFAKIRTGRAHPALLDSVMVSYYGSDTPLRQVANVIVEDSRTLALSVFDKGMIQAVEKAIMTSDLGLNPATSGTTIRVPMPALTEETRKGYTKQARAEAEGGRVAVRNIRRDALSQLKDLQKEKEISEDEERRAADDVQKLTDKFIAEIDKALEVKEKDLMAI</sequence>
<protein>
    <recommendedName>
        <fullName evidence="6">Ribosome-recycling factor</fullName>
        <shortName evidence="6">RRF</shortName>
    </recommendedName>
    <alternativeName>
        <fullName evidence="6">Ribosome-releasing factor</fullName>
    </alternativeName>
</protein>
<dbReference type="Pfam" id="PF01765">
    <property type="entry name" value="RRF"/>
    <property type="match status" value="1"/>
</dbReference>
<dbReference type="GO" id="GO:0005829">
    <property type="term" value="C:cytosol"/>
    <property type="evidence" value="ECO:0007669"/>
    <property type="project" value="GOC"/>
</dbReference>
<evidence type="ECO:0000259" key="8">
    <source>
        <dbReference type="Pfam" id="PF01765"/>
    </source>
</evidence>
<comment type="function">
    <text evidence="5 6">Responsible for the release of ribosomes from messenger RNA at the termination of protein biosynthesis. May increase the efficiency of translation by recycling ribosomes from one round of translation to another.</text>
</comment>
<dbReference type="CDD" id="cd00520">
    <property type="entry name" value="RRF"/>
    <property type="match status" value="1"/>
</dbReference>
<dbReference type="FunFam" id="3.30.1360.40:FF:000001">
    <property type="entry name" value="Ribosome-recycling factor"/>
    <property type="match status" value="1"/>
</dbReference>
<evidence type="ECO:0000313" key="10">
    <source>
        <dbReference type="Proteomes" id="UP000243451"/>
    </source>
</evidence>
<keyword evidence="7" id="KW-0175">Coiled coil</keyword>
<dbReference type="InterPro" id="IPR002661">
    <property type="entry name" value="Ribosome_recyc_fac"/>
</dbReference>
<dbReference type="NCBIfam" id="TIGR00496">
    <property type="entry name" value="frr"/>
    <property type="match status" value="1"/>
</dbReference>
<name>A0A2P4EYU5_9GAMM</name>
<organism evidence="9 10">
    <name type="scientific">Halopseudomonas oceani</name>
    <dbReference type="NCBI Taxonomy" id="1708783"/>
    <lineage>
        <taxon>Bacteria</taxon>
        <taxon>Pseudomonadati</taxon>
        <taxon>Pseudomonadota</taxon>
        <taxon>Gammaproteobacteria</taxon>
        <taxon>Pseudomonadales</taxon>
        <taxon>Pseudomonadaceae</taxon>
        <taxon>Halopseudomonas</taxon>
    </lineage>
</organism>
<proteinExistence type="inferred from homology"/>
<keyword evidence="3 6" id="KW-0963">Cytoplasm</keyword>
<dbReference type="AlphaFoldDB" id="A0A2P4EYU5"/>
<dbReference type="GO" id="GO:0043023">
    <property type="term" value="F:ribosomal large subunit binding"/>
    <property type="evidence" value="ECO:0007669"/>
    <property type="project" value="TreeGrafter"/>
</dbReference>
<comment type="subcellular location">
    <subcellularLocation>
        <location evidence="1 6">Cytoplasm</location>
    </subcellularLocation>
</comment>
<dbReference type="Gene3D" id="1.10.132.20">
    <property type="entry name" value="Ribosome-recycling factor"/>
    <property type="match status" value="1"/>
</dbReference>
<evidence type="ECO:0000256" key="6">
    <source>
        <dbReference type="HAMAP-Rule" id="MF_00040"/>
    </source>
</evidence>
<evidence type="ECO:0000256" key="3">
    <source>
        <dbReference type="ARBA" id="ARBA00022490"/>
    </source>
</evidence>
<dbReference type="GO" id="GO:0002184">
    <property type="term" value="P:cytoplasmic translational termination"/>
    <property type="evidence" value="ECO:0007669"/>
    <property type="project" value="TreeGrafter"/>
</dbReference>
<feature type="coiled-coil region" evidence="7">
    <location>
        <begin position="132"/>
        <end position="159"/>
    </location>
</feature>
<evidence type="ECO:0000256" key="7">
    <source>
        <dbReference type="SAM" id="Coils"/>
    </source>
</evidence>
<evidence type="ECO:0000256" key="1">
    <source>
        <dbReference type="ARBA" id="ARBA00004496"/>
    </source>
</evidence>
<dbReference type="Gene3D" id="3.30.1360.40">
    <property type="match status" value="1"/>
</dbReference>
<keyword evidence="4 6" id="KW-0648">Protein biosynthesis</keyword>
<comment type="caution">
    <text evidence="9">The sequence shown here is derived from an EMBL/GenBank/DDBJ whole genome shotgun (WGS) entry which is preliminary data.</text>
</comment>
<dbReference type="SUPFAM" id="SSF55194">
    <property type="entry name" value="Ribosome recycling factor, RRF"/>
    <property type="match status" value="1"/>
</dbReference>
<comment type="similarity">
    <text evidence="2 6">Belongs to the RRF family.</text>
</comment>
<evidence type="ECO:0000256" key="4">
    <source>
        <dbReference type="ARBA" id="ARBA00022917"/>
    </source>
</evidence>
<feature type="domain" description="Ribosome recycling factor" evidence="8">
    <location>
        <begin position="20"/>
        <end position="183"/>
    </location>
</feature>
<dbReference type="RefSeq" id="WP_104736967.1">
    <property type="nucleotide sequence ID" value="NZ_BMHR01000004.1"/>
</dbReference>
<dbReference type="FunFam" id="1.10.132.20:FF:000001">
    <property type="entry name" value="Ribosome-recycling factor"/>
    <property type="match status" value="1"/>
</dbReference>
<dbReference type="HAMAP" id="MF_00040">
    <property type="entry name" value="RRF"/>
    <property type="match status" value="1"/>
</dbReference>